<dbReference type="GO" id="GO:0006352">
    <property type="term" value="P:DNA-templated transcription initiation"/>
    <property type="evidence" value="ECO:0007669"/>
    <property type="project" value="InterPro"/>
</dbReference>
<accession>A0A9D1GT87</accession>
<keyword evidence="4" id="KW-0238">DNA-binding</keyword>
<evidence type="ECO:0000313" key="9">
    <source>
        <dbReference type="Proteomes" id="UP000824136"/>
    </source>
</evidence>
<dbReference type="NCBIfam" id="TIGR02937">
    <property type="entry name" value="sigma70-ECF"/>
    <property type="match status" value="1"/>
</dbReference>
<proteinExistence type="inferred from homology"/>
<dbReference type="Proteomes" id="UP000824136">
    <property type="component" value="Unassembled WGS sequence"/>
</dbReference>
<dbReference type="PANTHER" id="PTHR43133">
    <property type="entry name" value="RNA POLYMERASE ECF-TYPE SIGMA FACTO"/>
    <property type="match status" value="1"/>
</dbReference>
<reference evidence="8" key="1">
    <citation type="submission" date="2020-10" db="EMBL/GenBank/DDBJ databases">
        <authorList>
            <person name="Gilroy R."/>
        </authorList>
    </citation>
    <scope>NUCLEOTIDE SEQUENCE</scope>
    <source>
        <strain evidence="8">CHK33-4379</strain>
    </source>
</reference>
<gene>
    <name evidence="8" type="ORF">IAC39_04705</name>
</gene>
<comment type="similarity">
    <text evidence="1">Belongs to the sigma-70 factor family. ECF subfamily.</text>
</comment>
<dbReference type="PANTHER" id="PTHR43133:SF8">
    <property type="entry name" value="RNA POLYMERASE SIGMA FACTOR HI_1459-RELATED"/>
    <property type="match status" value="1"/>
</dbReference>
<dbReference type="Gene3D" id="1.10.10.10">
    <property type="entry name" value="Winged helix-like DNA-binding domain superfamily/Winged helix DNA-binding domain"/>
    <property type="match status" value="1"/>
</dbReference>
<organism evidence="8 9">
    <name type="scientific">Candidatus Faeciplasma pullistercoris</name>
    <dbReference type="NCBI Taxonomy" id="2840800"/>
    <lineage>
        <taxon>Bacteria</taxon>
        <taxon>Bacillati</taxon>
        <taxon>Bacillota</taxon>
        <taxon>Clostridia</taxon>
        <taxon>Eubacteriales</taxon>
        <taxon>Oscillospiraceae</taxon>
        <taxon>Oscillospiraceae incertae sedis</taxon>
        <taxon>Candidatus Faeciplasma</taxon>
    </lineage>
</organism>
<dbReference type="GO" id="GO:0016987">
    <property type="term" value="F:sigma factor activity"/>
    <property type="evidence" value="ECO:0007669"/>
    <property type="project" value="UniProtKB-KW"/>
</dbReference>
<evidence type="ECO:0000313" key="8">
    <source>
        <dbReference type="EMBL" id="HIT58993.1"/>
    </source>
</evidence>
<keyword evidence="5" id="KW-0804">Transcription</keyword>
<dbReference type="InterPro" id="IPR013249">
    <property type="entry name" value="RNA_pol_sigma70_r4_t2"/>
</dbReference>
<evidence type="ECO:0000256" key="1">
    <source>
        <dbReference type="ARBA" id="ARBA00010641"/>
    </source>
</evidence>
<sequence>MQETNQMRDQLINEFTENYMEKLFYFCLKKTGSNVEAEDLTQDISLQIITALNKGTIPTSFSAWVWRIARNRYSVWAKEKHSRNESVTGSDIGDYEVEDESENILDEMIHTEQMALLRRELAFIKSDYRNIVVAYYIENKSVRDIASSLSLSISAVQQRLHRARIILKEGMDMAREFGKRSYSPENITFAASGSQPSGLPWRVVQRRIPNNILLQASNNPSTLEELSIELGIALPYMEEEVDILHRATLLEKQGDKYITNFFILDKDCRIEVYHALRKTARERSRLIREFMDDRMTDIRALGIAGDHIDDNTIRWWLTPNLIDYLIENSVKAQNIYEPPKRANGESWGFVGYEITDLPEETVMGHNGCGNEKNMFWTYKYGDYSLWNQCGEPDYEEAELMCNCIRENRNISSFTEIEKRVWNGINGKYAHVSDDGYMIPDILVIRIEDLRRIHQLFREHKNYELLIQNVTALYEKVEEIFKKYSHSVLHNHIGYNIRMELYAARMMAIHDFVEEKVLKLPEDTSKSSLGMHIILK</sequence>
<evidence type="ECO:0000256" key="2">
    <source>
        <dbReference type="ARBA" id="ARBA00023015"/>
    </source>
</evidence>
<dbReference type="InterPro" id="IPR007627">
    <property type="entry name" value="RNA_pol_sigma70_r2"/>
</dbReference>
<dbReference type="InterPro" id="IPR039425">
    <property type="entry name" value="RNA_pol_sigma-70-like"/>
</dbReference>
<dbReference type="EMBL" id="DVLL01000017">
    <property type="protein sequence ID" value="HIT58993.1"/>
    <property type="molecule type" value="Genomic_DNA"/>
</dbReference>
<dbReference type="GO" id="GO:0003677">
    <property type="term" value="F:DNA binding"/>
    <property type="evidence" value="ECO:0007669"/>
    <property type="project" value="UniProtKB-KW"/>
</dbReference>
<feature type="domain" description="RNA polymerase sigma factor 70 region 4 type 2" evidence="7">
    <location>
        <begin position="125"/>
        <end position="164"/>
    </location>
</feature>
<dbReference type="InterPro" id="IPR013325">
    <property type="entry name" value="RNA_pol_sigma_r2"/>
</dbReference>
<dbReference type="SUPFAM" id="SSF88946">
    <property type="entry name" value="Sigma2 domain of RNA polymerase sigma factors"/>
    <property type="match status" value="1"/>
</dbReference>
<dbReference type="SUPFAM" id="SSF88659">
    <property type="entry name" value="Sigma3 and sigma4 domains of RNA polymerase sigma factors"/>
    <property type="match status" value="1"/>
</dbReference>
<protein>
    <submittedName>
        <fullName evidence="8">Sigma-70 family RNA polymerase sigma factor</fullName>
    </submittedName>
</protein>
<keyword evidence="2" id="KW-0805">Transcription regulation</keyword>
<evidence type="ECO:0000256" key="5">
    <source>
        <dbReference type="ARBA" id="ARBA00023163"/>
    </source>
</evidence>
<feature type="domain" description="RNA polymerase sigma-70 region 2" evidence="6">
    <location>
        <begin position="17"/>
        <end position="72"/>
    </location>
</feature>
<dbReference type="InterPro" id="IPR036388">
    <property type="entry name" value="WH-like_DNA-bd_sf"/>
</dbReference>
<dbReference type="Pfam" id="PF04542">
    <property type="entry name" value="Sigma70_r2"/>
    <property type="match status" value="1"/>
</dbReference>
<dbReference type="InterPro" id="IPR013324">
    <property type="entry name" value="RNA_pol_sigma_r3/r4-like"/>
</dbReference>
<evidence type="ECO:0000259" key="6">
    <source>
        <dbReference type="Pfam" id="PF04542"/>
    </source>
</evidence>
<dbReference type="AlphaFoldDB" id="A0A9D1GT87"/>
<evidence type="ECO:0000256" key="4">
    <source>
        <dbReference type="ARBA" id="ARBA00023125"/>
    </source>
</evidence>
<reference evidence="8" key="2">
    <citation type="journal article" date="2021" name="PeerJ">
        <title>Extensive microbial diversity within the chicken gut microbiome revealed by metagenomics and culture.</title>
        <authorList>
            <person name="Gilroy R."/>
            <person name="Ravi A."/>
            <person name="Getino M."/>
            <person name="Pursley I."/>
            <person name="Horton D.L."/>
            <person name="Alikhan N.F."/>
            <person name="Baker D."/>
            <person name="Gharbi K."/>
            <person name="Hall N."/>
            <person name="Watson M."/>
            <person name="Adriaenssens E.M."/>
            <person name="Foster-Nyarko E."/>
            <person name="Jarju S."/>
            <person name="Secka A."/>
            <person name="Antonio M."/>
            <person name="Oren A."/>
            <person name="Chaudhuri R.R."/>
            <person name="La Ragione R."/>
            <person name="Hildebrand F."/>
            <person name="Pallen M.J."/>
        </authorList>
    </citation>
    <scope>NUCLEOTIDE SEQUENCE</scope>
    <source>
        <strain evidence="8">CHK33-4379</strain>
    </source>
</reference>
<comment type="caution">
    <text evidence="8">The sequence shown here is derived from an EMBL/GenBank/DDBJ whole genome shotgun (WGS) entry which is preliminary data.</text>
</comment>
<evidence type="ECO:0000256" key="3">
    <source>
        <dbReference type="ARBA" id="ARBA00023082"/>
    </source>
</evidence>
<keyword evidence="3" id="KW-0731">Sigma factor</keyword>
<evidence type="ECO:0000259" key="7">
    <source>
        <dbReference type="Pfam" id="PF08281"/>
    </source>
</evidence>
<dbReference type="InterPro" id="IPR014284">
    <property type="entry name" value="RNA_pol_sigma-70_dom"/>
</dbReference>
<dbReference type="Gene3D" id="1.10.1740.10">
    <property type="match status" value="1"/>
</dbReference>
<name>A0A9D1GT87_9FIRM</name>
<dbReference type="Pfam" id="PF08281">
    <property type="entry name" value="Sigma70_r4_2"/>
    <property type="match status" value="1"/>
</dbReference>